<dbReference type="SUPFAM" id="SSF101898">
    <property type="entry name" value="NHL repeat"/>
    <property type="match status" value="1"/>
</dbReference>
<dbReference type="EMBL" id="CAIT01000006">
    <property type="protein sequence ID" value="CCH53005.1"/>
    <property type="molecule type" value="Genomic_DNA"/>
</dbReference>
<protein>
    <submittedName>
        <fullName evidence="2">Putative lipoprotein</fullName>
    </submittedName>
</protein>
<proteinExistence type="predicted"/>
<organism evidence="2 3">
    <name type="scientific">Fibrisoma limi BUZ 3</name>
    <dbReference type="NCBI Taxonomy" id="1185876"/>
    <lineage>
        <taxon>Bacteria</taxon>
        <taxon>Pseudomonadati</taxon>
        <taxon>Bacteroidota</taxon>
        <taxon>Cytophagia</taxon>
        <taxon>Cytophagales</taxon>
        <taxon>Spirosomataceae</taxon>
        <taxon>Fibrisoma</taxon>
    </lineage>
</organism>
<evidence type="ECO:0000313" key="3">
    <source>
        <dbReference type="Proteomes" id="UP000009309"/>
    </source>
</evidence>
<comment type="caution">
    <text evidence="2">The sequence shown here is derived from an EMBL/GenBank/DDBJ whole genome shotgun (WGS) entry which is preliminary data.</text>
</comment>
<dbReference type="PROSITE" id="PS51257">
    <property type="entry name" value="PROKAR_LIPOPROTEIN"/>
    <property type="match status" value="1"/>
</dbReference>
<accession>I2GGI0</accession>
<keyword evidence="1" id="KW-0732">Signal</keyword>
<reference evidence="2 3" key="1">
    <citation type="journal article" date="2012" name="J. Bacteriol.">
        <title>Genome Sequence of the Filamentous Bacterium Fibrisoma limi BUZ 3T.</title>
        <authorList>
            <person name="Filippini M."/>
            <person name="Qi W."/>
            <person name="Jaenicke S."/>
            <person name="Goesmann A."/>
            <person name="Smits T.H."/>
            <person name="Bagheri H.C."/>
        </authorList>
    </citation>
    <scope>NUCLEOTIDE SEQUENCE [LARGE SCALE GENOMIC DNA]</scope>
    <source>
        <strain evidence="3">BUZ 3T</strain>
    </source>
</reference>
<gene>
    <name evidence="2" type="ORF">BN8_02059</name>
</gene>
<dbReference type="STRING" id="1185876.BN8_02059"/>
<keyword evidence="3" id="KW-1185">Reference proteome</keyword>
<keyword evidence="2" id="KW-0449">Lipoprotein</keyword>
<dbReference type="eggNOG" id="COG3204">
    <property type="taxonomic scope" value="Bacteria"/>
</dbReference>
<feature type="signal peptide" evidence="1">
    <location>
        <begin position="1"/>
        <end position="34"/>
    </location>
</feature>
<sequence length="329" mass="35871">MSTRSNKRSTMKKFFYLASALLGLSTLSCQPDEAVVTESSVNAGARVSATANFAARRQLGTVKDGNLNEISGLAMSRTNSGYMWVHEDSGNPNRIYLIDSQGTTKATINLPDANRDWEDIAVGRGPQPNTWYVYVADVGNNNLSNSVVYVYRFVEPSITGKSLPTTINLSNSAVEKLDFAYADGRHNCETLMVDTNGDLYFITKEDNGENKVSNPVKGGVYRAAAGYKESGTNTLTRLSSLNILTATGGDISNNGQEVLIKNYNTVYYWKKSSSSQTIAQLLTTAPQTLPYTEEPGGEAIGWKVDGAGYYTVSEIKNNVPAAIYYYARQ</sequence>
<dbReference type="AlphaFoldDB" id="I2GGI0"/>
<dbReference type="Proteomes" id="UP000009309">
    <property type="component" value="Unassembled WGS sequence"/>
</dbReference>
<feature type="chain" id="PRO_5003659511" evidence="1">
    <location>
        <begin position="35"/>
        <end position="329"/>
    </location>
</feature>
<evidence type="ECO:0000256" key="1">
    <source>
        <dbReference type="SAM" id="SignalP"/>
    </source>
</evidence>
<evidence type="ECO:0000313" key="2">
    <source>
        <dbReference type="EMBL" id="CCH53005.1"/>
    </source>
</evidence>
<name>I2GGI0_9BACT</name>